<proteinExistence type="predicted"/>
<evidence type="ECO:0000259" key="3">
    <source>
        <dbReference type="Pfam" id="PF13501"/>
    </source>
</evidence>
<dbReference type="Gene3D" id="2.60.40.2470">
    <property type="entry name" value="SoxY domain"/>
    <property type="match status" value="1"/>
</dbReference>
<evidence type="ECO:0000313" key="5">
    <source>
        <dbReference type="Proteomes" id="UP000028534"/>
    </source>
</evidence>
<dbReference type="InterPro" id="IPR014880">
    <property type="entry name" value="SoxZ_dom"/>
</dbReference>
<dbReference type="InterPro" id="IPR030831">
    <property type="entry name" value="Fuse-rel_SoxYZ"/>
</dbReference>
<dbReference type="Pfam" id="PF13501">
    <property type="entry name" value="SoxY"/>
    <property type="match status" value="1"/>
</dbReference>
<dbReference type="EMBL" id="JGVR01000017">
    <property type="protein sequence ID" value="KEZ18242.1"/>
    <property type="molecule type" value="Genomic_DNA"/>
</dbReference>
<dbReference type="NCBIfam" id="TIGR04557">
    <property type="entry name" value="fuse_rel_SoxYZ"/>
    <property type="match status" value="1"/>
</dbReference>
<feature type="signal peptide" evidence="1">
    <location>
        <begin position="1"/>
        <end position="26"/>
    </location>
</feature>
<dbReference type="Proteomes" id="UP000028534">
    <property type="component" value="Unassembled WGS sequence"/>
</dbReference>
<evidence type="ECO:0000256" key="1">
    <source>
        <dbReference type="SAM" id="SignalP"/>
    </source>
</evidence>
<dbReference type="InterPro" id="IPR038162">
    <property type="entry name" value="SoxY_sf"/>
</dbReference>
<dbReference type="PATRIC" id="fig|13690.10.peg.2871"/>
<organism evidence="4 5">
    <name type="scientific">Sphingobium yanoikuyae</name>
    <name type="common">Sphingomonas yanoikuyae</name>
    <dbReference type="NCBI Taxonomy" id="13690"/>
    <lineage>
        <taxon>Bacteria</taxon>
        <taxon>Pseudomonadati</taxon>
        <taxon>Pseudomonadota</taxon>
        <taxon>Alphaproteobacteria</taxon>
        <taxon>Sphingomonadales</taxon>
        <taxon>Sphingomonadaceae</taxon>
        <taxon>Sphingobium</taxon>
    </lineage>
</organism>
<feature type="chain" id="PRO_5001774145" evidence="1">
    <location>
        <begin position="27"/>
        <end position="278"/>
    </location>
</feature>
<dbReference type="eggNOG" id="COG5501">
    <property type="taxonomic scope" value="Bacteria"/>
</dbReference>
<reference evidence="4 5" key="1">
    <citation type="submission" date="2014-03" db="EMBL/GenBank/DDBJ databases">
        <title>Genome sequence of Sphingobium yanoikuyae B1.</title>
        <authorList>
            <person name="Gan H.M."/>
            <person name="Gan H.Y."/>
            <person name="Savka M.A."/>
        </authorList>
    </citation>
    <scope>NUCLEOTIDE SEQUENCE [LARGE SCALE GENOMIC DNA]</scope>
    <source>
        <strain evidence="4 5">B1</strain>
    </source>
</reference>
<protein>
    <submittedName>
        <fullName evidence="4">Putative secreted protein</fullName>
    </submittedName>
</protein>
<evidence type="ECO:0000259" key="2">
    <source>
        <dbReference type="Pfam" id="PF08770"/>
    </source>
</evidence>
<dbReference type="STRING" id="13690.AX777_02480"/>
<dbReference type="InterPro" id="IPR032711">
    <property type="entry name" value="SoxY"/>
</dbReference>
<dbReference type="AlphaFoldDB" id="A0A084EJV0"/>
<name>A0A084EJV0_SPHYA</name>
<dbReference type="Gene3D" id="2.60.40.10">
    <property type="entry name" value="Immunoglobulins"/>
    <property type="match status" value="1"/>
</dbReference>
<accession>A0A084EJV0</accession>
<dbReference type="Pfam" id="PF08770">
    <property type="entry name" value="SoxZ"/>
    <property type="match status" value="1"/>
</dbReference>
<dbReference type="SUPFAM" id="SSF81296">
    <property type="entry name" value="E set domains"/>
    <property type="match status" value="1"/>
</dbReference>
<keyword evidence="1" id="KW-0732">Signal</keyword>
<feature type="domain" description="Ig-like SoxY" evidence="3">
    <location>
        <begin position="43"/>
        <end position="151"/>
    </location>
</feature>
<comment type="caution">
    <text evidence="4">The sequence shown here is derived from an EMBL/GenBank/DDBJ whole genome shotgun (WGS) entry which is preliminary data.</text>
</comment>
<sequence length="278" mass="29731">MNRRKTLTAMAMSCLLASGGVAPARAPYPADPLHSPMWTAHAQTIFGDDPVRFDPRVKVSYPEIAENQRSFPVALDARGLDAGLGPVRRMLILADLNPIPIAIDYRPDGAEPYVATRIKLDQRTPVRGAVQLANGQWLVSGGWVDAAGGGCSAPPVSRVKGDWAQHLGEMRGEAWPMADGASRLRVTFRHPMDTGFVANIPTYHIEQMRVTGADGGLLGEMEIWAAVAEDPAITLMPRAHPGDTLSIAARDTNGRAYLAKVTVARQSPLPAATGATGR</sequence>
<dbReference type="InterPro" id="IPR013783">
    <property type="entry name" value="Ig-like_fold"/>
</dbReference>
<gene>
    <name evidence="4" type="ORF">CP98_02796</name>
</gene>
<dbReference type="InterPro" id="IPR014756">
    <property type="entry name" value="Ig_E-set"/>
</dbReference>
<feature type="domain" description="Sulphur oxidation protein SoxZ" evidence="2">
    <location>
        <begin position="178"/>
        <end position="259"/>
    </location>
</feature>
<evidence type="ECO:0000313" key="4">
    <source>
        <dbReference type="EMBL" id="KEZ18242.1"/>
    </source>
</evidence>
<dbReference type="RefSeq" id="WP_037520241.1">
    <property type="nucleotide sequence ID" value="NZ_JGVR01000017.1"/>
</dbReference>